<sequence length="190" mass="20948">MNVVLHTAARDGLSFPEVLAYAPDGVALLITPWRYHVALVRDGRVLPHRDEIDLTETFDVRVFNENAELRWLQSGGSGRAVLLTEDATALPADFTERDGDVHAIAVQKGQYLLWGRSVGTSGGWTTLTTERIGAIRVPVDIPRRPGYAALTTREYIARDPRHGNAYVAEERLLGFAPTSITRPRAEDTAS</sequence>
<keyword evidence="2" id="KW-1185">Reference proteome</keyword>
<organism evidence="1 2">
    <name type="scientific">Thermomonospora echinospora</name>
    <dbReference type="NCBI Taxonomy" id="1992"/>
    <lineage>
        <taxon>Bacteria</taxon>
        <taxon>Bacillati</taxon>
        <taxon>Actinomycetota</taxon>
        <taxon>Actinomycetes</taxon>
        <taxon>Streptosporangiales</taxon>
        <taxon>Thermomonosporaceae</taxon>
        <taxon>Thermomonospora</taxon>
    </lineage>
</organism>
<dbReference type="Proteomes" id="UP000236723">
    <property type="component" value="Unassembled WGS sequence"/>
</dbReference>
<protein>
    <submittedName>
        <fullName evidence="1">CRISPR-associated protein, TIGR03984 family</fullName>
    </submittedName>
</protein>
<proteinExistence type="predicted"/>
<gene>
    <name evidence="1" type="ORF">SAMN04489712_105489</name>
</gene>
<dbReference type="NCBIfam" id="TIGR03984">
    <property type="entry name" value="CRISPR-associated protein Csx19"/>
    <property type="match status" value="1"/>
</dbReference>
<dbReference type="EMBL" id="FNVO01000005">
    <property type="protein sequence ID" value="SEG48675.1"/>
    <property type="molecule type" value="Genomic_DNA"/>
</dbReference>
<reference evidence="2" key="1">
    <citation type="submission" date="2016-10" db="EMBL/GenBank/DDBJ databases">
        <authorList>
            <person name="Varghese N."/>
            <person name="Submissions S."/>
        </authorList>
    </citation>
    <scope>NUCLEOTIDE SEQUENCE [LARGE SCALE GENOMIC DNA]</scope>
    <source>
        <strain evidence="2">DSM 43163</strain>
    </source>
</reference>
<accession>A0A1H6AKX1</accession>
<dbReference type="InterPro" id="IPR023815">
    <property type="entry name" value="CRISPR-assoc_Csx19"/>
</dbReference>
<evidence type="ECO:0000313" key="1">
    <source>
        <dbReference type="EMBL" id="SEG48675.1"/>
    </source>
</evidence>
<dbReference type="OrthoDB" id="4332557at2"/>
<dbReference type="RefSeq" id="WP_160146997.1">
    <property type="nucleotide sequence ID" value="NZ_FNVO01000005.1"/>
</dbReference>
<dbReference type="AlphaFoldDB" id="A0A1H6AKX1"/>
<evidence type="ECO:0000313" key="2">
    <source>
        <dbReference type="Proteomes" id="UP000236723"/>
    </source>
</evidence>
<name>A0A1H6AKX1_9ACTN</name>